<comment type="catalytic activity">
    <reaction evidence="12">
        <text>N(6)-[(R)-dihydrolipoyl]-L-lysyl-[protein] + acetyl-CoA = N(6)-[(R)-S(8)-acetyldihydrolipoyl]-L-lysyl-[protein] + CoA</text>
        <dbReference type="Rhea" id="RHEA:17017"/>
        <dbReference type="Rhea" id="RHEA-COMP:10475"/>
        <dbReference type="Rhea" id="RHEA-COMP:10478"/>
        <dbReference type="ChEBI" id="CHEBI:57287"/>
        <dbReference type="ChEBI" id="CHEBI:57288"/>
        <dbReference type="ChEBI" id="CHEBI:83100"/>
        <dbReference type="ChEBI" id="CHEBI:83111"/>
        <dbReference type="EC" id="2.3.1.12"/>
    </reaction>
    <physiologicalReaction direction="left-to-right" evidence="12">
        <dbReference type="Rhea" id="RHEA:17018"/>
    </physiologicalReaction>
</comment>
<comment type="function">
    <text evidence="13">The pyruvate dehydrogenase complex catalyzes the overall conversion of pyruvate to acetyl-CoA and CO(2).</text>
</comment>
<dbReference type="PANTHER" id="PTHR23151">
    <property type="entry name" value="DIHYDROLIPOAMIDE ACETYL/SUCCINYL-TRANSFERASE-RELATED"/>
    <property type="match status" value="1"/>
</dbReference>
<organism evidence="17 18">
    <name type="scientific">Rhinopithecus roxellana</name>
    <name type="common">Golden snub-nosed monkey</name>
    <name type="synonym">Pygathrix roxellana</name>
    <dbReference type="NCBI Taxonomy" id="61622"/>
    <lineage>
        <taxon>Eukaryota</taxon>
        <taxon>Metazoa</taxon>
        <taxon>Chordata</taxon>
        <taxon>Craniata</taxon>
        <taxon>Vertebrata</taxon>
        <taxon>Euteleostomi</taxon>
        <taxon>Mammalia</taxon>
        <taxon>Eutheria</taxon>
        <taxon>Euarchontoglires</taxon>
        <taxon>Primates</taxon>
        <taxon>Haplorrhini</taxon>
        <taxon>Catarrhini</taxon>
        <taxon>Cercopithecidae</taxon>
        <taxon>Colobinae</taxon>
        <taxon>Rhinopithecus</taxon>
    </lineage>
</organism>
<dbReference type="GeneTree" id="ENSGT00940000154943"/>
<dbReference type="SUPFAM" id="SSF47005">
    <property type="entry name" value="Peripheral subunit-binding domain of 2-oxo acid dehydrogenase complex"/>
    <property type="match status" value="1"/>
</dbReference>
<feature type="domain" description="Peripheral subunit-binding (PSBD)" evidence="16">
    <location>
        <begin position="235"/>
        <end position="272"/>
    </location>
</feature>
<dbReference type="InterPro" id="IPR036625">
    <property type="entry name" value="E3-bd_dom_sf"/>
</dbReference>
<evidence type="ECO:0000256" key="7">
    <source>
        <dbReference type="ARBA" id="ARBA00022946"/>
    </source>
</evidence>
<dbReference type="GO" id="GO:0006006">
    <property type="term" value="P:glucose metabolic process"/>
    <property type="evidence" value="ECO:0007669"/>
    <property type="project" value="UniProtKB-KW"/>
</dbReference>
<evidence type="ECO:0000313" key="17">
    <source>
        <dbReference type="Ensembl" id="ENSRROP00000018003.1"/>
    </source>
</evidence>
<dbReference type="FunFam" id="3.30.559.10:FF:000003">
    <property type="entry name" value="Acetyltransferase component of pyruvate dehydrogenase complex"/>
    <property type="match status" value="1"/>
</dbReference>
<dbReference type="Pfam" id="PF02817">
    <property type="entry name" value="E3_binding"/>
    <property type="match status" value="1"/>
</dbReference>
<dbReference type="Gene3D" id="4.10.320.10">
    <property type="entry name" value="E3-binding domain"/>
    <property type="match status" value="1"/>
</dbReference>
<evidence type="ECO:0000256" key="4">
    <source>
        <dbReference type="ARBA" id="ARBA00022532"/>
    </source>
</evidence>
<evidence type="ECO:0000256" key="8">
    <source>
        <dbReference type="ARBA" id="ARBA00023128"/>
    </source>
</evidence>
<dbReference type="AlphaFoldDB" id="A0A2K6PN91"/>
<dbReference type="GO" id="GO:0006086">
    <property type="term" value="P:pyruvate decarboxylation to acetyl-CoA"/>
    <property type="evidence" value="ECO:0007669"/>
    <property type="project" value="InterPro"/>
</dbReference>
<dbReference type="NCBIfam" id="TIGR01349">
    <property type="entry name" value="PDHac_trf_mito"/>
    <property type="match status" value="1"/>
</dbReference>
<dbReference type="InterPro" id="IPR003016">
    <property type="entry name" value="2-oxoA_DH_lipoyl-BS"/>
</dbReference>
<dbReference type="SUPFAM" id="SSF52777">
    <property type="entry name" value="CoA-dependent acyltransferases"/>
    <property type="match status" value="1"/>
</dbReference>
<evidence type="ECO:0000259" key="15">
    <source>
        <dbReference type="PROSITE" id="PS50968"/>
    </source>
</evidence>
<reference evidence="17" key="1">
    <citation type="submission" date="2025-08" db="UniProtKB">
        <authorList>
            <consortium name="Ensembl"/>
        </authorList>
    </citation>
    <scope>IDENTIFICATION</scope>
</reference>
<evidence type="ECO:0000256" key="9">
    <source>
        <dbReference type="ARBA" id="ARBA00023315"/>
    </source>
</evidence>
<dbReference type="GO" id="GO:0005759">
    <property type="term" value="C:mitochondrial matrix"/>
    <property type="evidence" value="ECO:0007669"/>
    <property type="project" value="UniProtKB-SubCell"/>
</dbReference>
<evidence type="ECO:0000256" key="13">
    <source>
        <dbReference type="RuleBase" id="RU361137"/>
    </source>
</evidence>
<keyword evidence="6 13" id="KW-0450">Lipoyl</keyword>
<evidence type="ECO:0000256" key="11">
    <source>
        <dbReference type="ARBA" id="ARBA00046790"/>
    </source>
</evidence>
<keyword evidence="8" id="KW-0496">Mitochondrion</keyword>
<dbReference type="PROSITE" id="PS00189">
    <property type="entry name" value="LIPOYL"/>
    <property type="match status" value="1"/>
</dbReference>
<dbReference type="CDD" id="cd06849">
    <property type="entry name" value="lipoyl_domain"/>
    <property type="match status" value="1"/>
</dbReference>
<dbReference type="GO" id="GO:0004742">
    <property type="term" value="F:dihydrolipoyllysine-residue acetyltransferase activity"/>
    <property type="evidence" value="ECO:0007669"/>
    <property type="project" value="UniProtKB-UniRule"/>
</dbReference>
<dbReference type="Ensembl" id="ENSRROT00000042159.1">
    <property type="protein sequence ID" value="ENSRROP00000018003.1"/>
    <property type="gene ID" value="ENSRROG00000033085.1"/>
</dbReference>
<keyword evidence="5 13" id="KW-0808">Transferase</keyword>
<comment type="subcellular location">
    <subcellularLocation>
        <location evidence="1">Mitochondrion matrix</location>
    </subcellularLocation>
</comment>
<feature type="region of interest" description="Disordered" evidence="14">
    <location>
        <begin position="173"/>
        <end position="202"/>
    </location>
</feature>
<name>A0A2K6PN91_RHIRO</name>
<comment type="function">
    <text evidence="10">As part of the pyruvate dehydrogenase complex, catalyzes the transfers of an acetyl group to a lipoic acid moiety. The pyruvate dehydrogenase complex, catalyzes the overall conversion of pyruvate to acetyl-CoA and CO(2), and thereby links cytoplasmic glycolysis and the mitochondrial tricarboxylic acid (TCA) cycle.</text>
</comment>
<evidence type="ECO:0000256" key="3">
    <source>
        <dbReference type="ARBA" id="ARBA00022526"/>
    </source>
</evidence>
<dbReference type="PANTHER" id="PTHR23151:SF90">
    <property type="entry name" value="DIHYDROLIPOYLLYSINE-RESIDUE ACETYLTRANSFERASE COMPONENT OF PYRUVATE DEHYDROGENASE COMPLEX, MITOCHONDRIAL-RELATED"/>
    <property type="match status" value="1"/>
</dbReference>
<keyword evidence="3" id="KW-0119">Carbohydrate metabolism</keyword>
<keyword evidence="4" id="KW-0816">Tricarboxylic acid cycle</keyword>
<dbReference type="InterPro" id="IPR023213">
    <property type="entry name" value="CAT-like_dom_sf"/>
</dbReference>
<dbReference type="InterPro" id="IPR045257">
    <property type="entry name" value="E2/Pdx1"/>
</dbReference>
<comment type="subunit">
    <text evidence="11">Part of the pyruvate dehydrogenase complex (PDHc) that is a multi-enzyme complex composed of multiple copies of three enzymes, pyruvate dehydrogenase (subunits PDH1A and PDHB, E1 component), dihydrolipoamide acetyltransferase (DLAT, E2 component), and dihydrolipoamide dehydrogenase (DLD, E3 component) to which is added an additional protein the E3-binding protein (PDHX, E3BP). In terms of structural architecture, the E2 and E3BP components assemble into a 60meric central core with icosahedral symmetry. The central core is decorated with E1 and E3 proteins. Currently, two alternative models for the E2:E3BP stoichiometry are considered as being either 48:12 (E2(48)-E3BP(12)) or 40:20 (E2(40)-E3BP(20)). Interacts with PDK2 and PDK3. Interacts with SIRT4. Interacts with PDHB.</text>
</comment>
<dbReference type="Pfam" id="PF00198">
    <property type="entry name" value="2-oxoacid_dh"/>
    <property type="match status" value="1"/>
</dbReference>
<keyword evidence="7" id="KW-0809">Transit peptide</keyword>
<evidence type="ECO:0000256" key="5">
    <source>
        <dbReference type="ARBA" id="ARBA00022679"/>
    </source>
</evidence>
<dbReference type="FunFam" id="4.10.320.10:FF:000005">
    <property type="entry name" value="Acetyltransferase component of pyruvate dehydrogenase complex"/>
    <property type="match status" value="1"/>
</dbReference>
<keyword evidence="3" id="KW-0313">Glucose metabolism</keyword>
<keyword evidence="18" id="KW-1185">Reference proteome</keyword>
<dbReference type="InterPro" id="IPR011053">
    <property type="entry name" value="Single_hybrid_motif"/>
</dbReference>
<proteinExistence type="inferred from homology"/>
<keyword evidence="9 13" id="KW-0012">Acyltransferase</keyword>
<evidence type="ECO:0000256" key="1">
    <source>
        <dbReference type="ARBA" id="ARBA00004305"/>
    </source>
</evidence>
<feature type="compositionally biased region" description="Low complexity" evidence="14">
    <location>
        <begin position="175"/>
        <end position="191"/>
    </location>
</feature>
<dbReference type="SUPFAM" id="SSF51230">
    <property type="entry name" value="Single hybrid motif"/>
    <property type="match status" value="1"/>
</dbReference>
<accession>A0A2K6PN91</accession>
<feature type="domain" description="Lipoyl-binding" evidence="15">
    <location>
        <begin position="80"/>
        <end position="156"/>
    </location>
</feature>
<dbReference type="InterPro" id="IPR006257">
    <property type="entry name" value="LAT1"/>
</dbReference>
<dbReference type="Proteomes" id="UP000233200">
    <property type="component" value="Unplaced"/>
</dbReference>
<dbReference type="GO" id="GO:0045254">
    <property type="term" value="C:pyruvate dehydrogenase complex"/>
    <property type="evidence" value="ECO:0007669"/>
    <property type="project" value="UniProtKB-UniRule"/>
</dbReference>
<dbReference type="Gene3D" id="3.30.559.10">
    <property type="entry name" value="Chloramphenicol acetyltransferase-like domain"/>
    <property type="match status" value="1"/>
</dbReference>
<dbReference type="FunFam" id="2.40.50.100:FF:000010">
    <property type="entry name" value="Acetyltransferase component of pyruvate dehydrogenase complex"/>
    <property type="match status" value="1"/>
</dbReference>
<dbReference type="PROSITE" id="PS51826">
    <property type="entry name" value="PSBD"/>
    <property type="match status" value="1"/>
</dbReference>
<dbReference type="GO" id="GO:0006099">
    <property type="term" value="P:tricarboxylic acid cycle"/>
    <property type="evidence" value="ECO:0007669"/>
    <property type="project" value="UniProtKB-KW"/>
</dbReference>
<evidence type="ECO:0000256" key="12">
    <source>
        <dbReference type="ARBA" id="ARBA00047887"/>
    </source>
</evidence>
<evidence type="ECO:0000313" key="18">
    <source>
        <dbReference type="Proteomes" id="UP000233200"/>
    </source>
</evidence>
<dbReference type="EC" id="2.3.1.12" evidence="13"/>
<dbReference type="InterPro" id="IPR001078">
    <property type="entry name" value="2-oxoacid_DH_actylTfrase"/>
</dbReference>
<evidence type="ECO:0000256" key="6">
    <source>
        <dbReference type="ARBA" id="ARBA00022823"/>
    </source>
</evidence>
<dbReference type="InterPro" id="IPR004167">
    <property type="entry name" value="PSBD"/>
</dbReference>
<dbReference type="PROSITE" id="PS50968">
    <property type="entry name" value="BIOTINYL_LIPOYL"/>
    <property type="match status" value="1"/>
</dbReference>
<comment type="cofactor">
    <cofactor evidence="13">
        <name>(R)-lipoate</name>
        <dbReference type="ChEBI" id="CHEBI:83088"/>
    </cofactor>
    <text evidence="13">Binds 1 lipoyl cofactor covalently.</text>
</comment>
<comment type="similarity">
    <text evidence="2 13">Belongs to the 2-oxoacid dehydrogenase family.</text>
</comment>
<evidence type="ECO:0000256" key="14">
    <source>
        <dbReference type="SAM" id="MobiDB-lite"/>
    </source>
</evidence>
<sequence>QPRCCLADRSRQTAVLAVREASWAWDPPGQDWDIFSWCAWYGGVRAPCSWTPSSGAMPWNHLLLQLLGSPGRRCYSLPLHQKVPLPSLSPTMQAGTIAHWEKKEGDKINEGDLIAEVETDKATVRFESLEECYMAKILVAEGTRDVPIGAIICITVGKPEDIEAFKNYTLDSSGAPTSQAAPAPTPAATASPPTPSAQVPGSSYPPHMQVFLPPLAPIASAPCPATPAGPKGRVFVSPLAKKLAVEKGIDLTQVKGTGPDGRITKKDIDSFVPSKAAPAPAAVVPPTGPGMAPVPIGVFTDIPISNIRQVIAQRLMQSKQTIPHYYLSIDVNMGEVLLVQKELNKILEGRSKISVNDFIIKASALACLKVPEANSSWMDTVMRQNHVVDVSVAVSTPTGLITPIVFNAHIKGLETITNDVVSLATKAREGKLQPHEFQGGTFTISNLGMFGIKNFSAIINPPQACILAFGASEDKLVPADNEKGMMSVTLSCDHRVVDGAVGDQWLAEFRKYLEKPLTMLL</sequence>
<dbReference type="InterPro" id="IPR000089">
    <property type="entry name" value="Biotin_lipoyl"/>
</dbReference>
<protein>
    <recommendedName>
        <fullName evidence="13">Acetyltransferase component of pyruvate dehydrogenase complex</fullName>
        <ecNumber evidence="13">2.3.1.12</ecNumber>
    </recommendedName>
</protein>
<evidence type="ECO:0000259" key="16">
    <source>
        <dbReference type="PROSITE" id="PS51826"/>
    </source>
</evidence>
<dbReference type="Pfam" id="PF00364">
    <property type="entry name" value="Biotin_lipoyl"/>
    <property type="match status" value="1"/>
</dbReference>
<evidence type="ECO:0000256" key="10">
    <source>
        <dbReference type="ARBA" id="ARBA00045906"/>
    </source>
</evidence>
<reference evidence="17" key="2">
    <citation type="submission" date="2025-09" db="UniProtKB">
        <authorList>
            <consortium name="Ensembl"/>
        </authorList>
    </citation>
    <scope>IDENTIFICATION</scope>
</reference>
<evidence type="ECO:0000256" key="2">
    <source>
        <dbReference type="ARBA" id="ARBA00007317"/>
    </source>
</evidence>
<dbReference type="Gene3D" id="2.40.50.100">
    <property type="match status" value="1"/>
</dbReference>